<proteinExistence type="predicted"/>
<dbReference type="AlphaFoldDB" id="A0A926ZHG9"/>
<comment type="caution">
    <text evidence="1">The sequence shown here is derived from an EMBL/GenBank/DDBJ whole genome shotgun (WGS) entry which is preliminary data.</text>
</comment>
<name>A0A926ZHG9_9CYAN</name>
<reference evidence="1" key="1">
    <citation type="journal article" date="2015" name="ISME J.">
        <title>Draft Genome Sequence of Streptomyces incarnatus NRRL8089, which Produces the Nucleoside Antibiotic Sinefungin.</title>
        <authorList>
            <person name="Oshima K."/>
            <person name="Hattori M."/>
            <person name="Shimizu H."/>
            <person name="Fukuda K."/>
            <person name="Nemoto M."/>
            <person name="Inagaki K."/>
            <person name="Tamura T."/>
        </authorList>
    </citation>
    <scope>NUCLEOTIDE SEQUENCE</scope>
    <source>
        <strain evidence="1">FACHB-1375</strain>
    </source>
</reference>
<protein>
    <submittedName>
        <fullName evidence="1">Uncharacterized protein</fullName>
    </submittedName>
</protein>
<reference evidence="1" key="2">
    <citation type="submission" date="2020-08" db="EMBL/GenBank/DDBJ databases">
        <authorList>
            <person name="Chen M."/>
            <person name="Teng W."/>
            <person name="Zhao L."/>
            <person name="Hu C."/>
            <person name="Zhou Y."/>
            <person name="Han B."/>
            <person name="Song L."/>
            <person name="Shu W."/>
        </authorList>
    </citation>
    <scope>NUCLEOTIDE SEQUENCE</scope>
    <source>
        <strain evidence="1">FACHB-1375</strain>
    </source>
</reference>
<evidence type="ECO:0000313" key="1">
    <source>
        <dbReference type="EMBL" id="MBD2183020.1"/>
    </source>
</evidence>
<gene>
    <name evidence="1" type="ORF">H6G03_18450</name>
</gene>
<evidence type="ECO:0000313" key="2">
    <source>
        <dbReference type="Proteomes" id="UP000641646"/>
    </source>
</evidence>
<organism evidence="1 2">
    <name type="scientific">Aerosakkonema funiforme FACHB-1375</name>
    <dbReference type="NCBI Taxonomy" id="2949571"/>
    <lineage>
        <taxon>Bacteria</taxon>
        <taxon>Bacillati</taxon>
        <taxon>Cyanobacteriota</taxon>
        <taxon>Cyanophyceae</taxon>
        <taxon>Oscillatoriophycideae</taxon>
        <taxon>Aerosakkonematales</taxon>
        <taxon>Aerosakkonemataceae</taxon>
        <taxon>Aerosakkonema</taxon>
    </lineage>
</organism>
<sequence length="209" mass="24108">MTISSIQMQAVIEVPYYEDDFLCPWETPEFKPFSKIRLCGEMGYPQIGLVFAQLAKYNQIELTGDRQTILRQILKAKTLVLPGGIQVVCKKRGTISPSCCCGLEGWREWIDVLKTGVSPWLGHDPSPWIEITGDVLRVWSDGGIMQVNNAFYIDISRTHFEESLILVEQDLQGFLFSIESWAQEIGFVESRELVQKFDECFSIRKRWRY</sequence>
<keyword evidence="2" id="KW-1185">Reference proteome</keyword>
<dbReference type="Proteomes" id="UP000641646">
    <property type="component" value="Unassembled WGS sequence"/>
</dbReference>
<dbReference type="EMBL" id="JACJPW010000046">
    <property type="protein sequence ID" value="MBD2183020.1"/>
    <property type="molecule type" value="Genomic_DNA"/>
</dbReference>
<accession>A0A926ZHG9</accession>